<dbReference type="InterPro" id="IPR018834">
    <property type="entry name" value="DNA/RNA-bd_Est1-type"/>
</dbReference>
<feature type="compositionally biased region" description="Basic and acidic residues" evidence="17">
    <location>
        <begin position="161"/>
        <end position="179"/>
    </location>
</feature>
<dbReference type="GO" id="GO:0070034">
    <property type="term" value="F:telomerase RNA binding"/>
    <property type="evidence" value="ECO:0000318"/>
    <property type="project" value="GO_Central"/>
</dbReference>
<dbReference type="SMART" id="SM00670">
    <property type="entry name" value="PINc"/>
    <property type="match status" value="1"/>
</dbReference>
<feature type="compositionally biased region" description="Basic and acidic residues" evidence="17">
    <location>
        <begin position="669"/>
        <end position="772"/>
    </location>
</feature>
<dbReference type="InterPro" id="IPR019458">
    <property type="entry name" value="Est1-like_N"/>
</dbReference>
<feature type="compositionally biased region" description="Basic and acidic residues" evidence="17">
    <location>
        <begin position="463"/>
        <end position="480"/>
    </location>
</feature>
<dbReference type="GO" id="GO:0042162">
    <property type="term" value="F:telomeric DNA binding"/>
    <property type="evidence" value="ECO:0000318"/>
    <property type="project" value="GO_Central"/>
</dbReference>
<evidence type="ECO:0000256" key="6">
    <source>
        <dbReference type="ARBA" id="ARBA00022490"/>
    </source>
</evidence>
<keyword evidence="20" id="KW-1185">Reference proteome</keyword>
<dbReference type="OMA" id="QDHWVGE"/>
<feature type="compositionally biased region" description="Polar residues" evidence="17">
    <location>
        <begin position="882"/>
        <end position="892"/>
    </location>
</feature>
<protein>
    <recommendedName>
        <fullName evidence="13">Telomerase-binding protein EST1A</fullName>
    </recommendedName>
    <alternativeName>
        <fullName evidence="15">Ever shorter telomeres 1A</fullName>
    </alternativeName>
    <alternativeName>
        <fullName evidence="14">Nonsense mediated mRNA decay factor SMG6</fullName>
    </alternativeName>
    <alternativeName>
        <fullName evidence="16">Smg-6 homolog</fullName>
    </alternativeName>
</protein>
<dbReference type="PANTHER" id="PTHR15696">
    <property type="entry name" value="SMG-7 SUPPRESSOR WITH MORPHOLOGICAL EFFECT ON GENITALIA PROTEIN 7"/>
    <property type="match status" value="1"/>
</dbReference>
<dbReference type="FunFam" id="3.40.50.1010:FF:000014">
    <property type="entry name" value="telomerase-binding protein EST1A isoform X1"/>
    <property type="match status" value="1"/>
</dbReference>
<dbReference type="EnsemblMetazoa" id="XM_011684364">
    <property type="protein sequence ID" value="XP_011682666"/>
    <property type="gene ID" value="LOC589683"/>
</dbReference>
<dbReference type="InterPro" id="IPR002716">
    <property type="entry name" value="PIN_dom"/>
</dbReference>
<feature type="compositionally biased region" description="Basic and acidic residues" evidence="17">
    <location>
        <begin position="362"/>
        <end position="382"/>
    </location>
</feature>
<dbReference type="InterPro" id="IPR011990">
    <property type="entry name" value="TPR-like_helical_dom_sf"/>
</dbReference>
<evidence type="ECO:0000313" key="20">
    <source>
        <dbReference type="Proteomes" id="UP000007110"/>
    </source>
</evidence>
<dbReference type="GO" id="GO:0000184">
    <property type="term" value="P:nuclear-transcribed mRNA catabolic process, nonsense-mediated decay"/>
    <property type="evidence" value="ECO:0000318"/>
    <property type="project" value="GO_Central"/>
</dbReference>
<dbReference type="GO" id="GO:0016787">
    <property type="term" value="F:hydrolase activity"/>
    <property type="evidence" value="ECO:0007669"/>
    <property type="project" value="UniProtKB-KW"/>
</dbReference>
<feature type="region of interest" description="Disordered" evidence="17">
    <location>
        <begin position="594"/>
        <end position="929"/>
    </location>
</feature>
<organism evidence="19 20">
    <name type="scientific">Strongylocentrotus purpuratus</name>
    <name type="common">Purple sea urchin</name>
    <dbReference type="NCBI Taxonomy" id="7668"/>
    <lineage>
        <taxon>Eukaryota</taxon>
        <taxon>Metazoa</taxon>
        <taxon>Echinodermata</taxon>
        <taxon>Eleutherozoa</taxon>
        <taxon>Echinozoa</taxon>
        <taxon>Echinoidea</taxon>
        <taxon>Euechinoidea</taxon>
        <taxon>Echinacea</taxon>
        <taxon>Camarodonta</taxon>
        <taxon>Echinidea</taxon>
        <taxon>Strongylocentrotidae</taxon>
        <taxon>Strongylocentrotus</taxon>
    </lineage>
</organism>
<dbReference type="GeneID" id="589683"/>
<name>A0A7M7HJP9_STRPU</name>
<sequence length="1862" mass="213946">MFFRCIFRPIGFESISDKRFISFITCALSRSTTPRNVKMATKCKVEVVKVTHDQLKRRVETSKKGAGHDDQTGKTKSQLGAEKEEKQPTKSRPTKARKEKEQRKPDQQLYRPGKSRIARNSSSAGSDLNSSRDESPTKPVQASANSREVGSKGDQVSCVQEESKSKELPQQKEAEHEAVQSKNQGQQRSEAEKPQRRGDRSGSRHDRLDRRAESGSNHAKSGSRPRENQEPSRQREQRDRPVKQELSKMHKTGKTLSVDNEHGHEDTWEIKPEDWETDIACTSPEVQVDEKVIETKNPPKHVQSRNSRESPPKHVQGPSRNESPQKHVQSLNSRESPPKRVQGPSRNESPPKHVHGRNGKGRRGDDIEYQGRKQEIHNDSKLSENTSQEVVSLMGSDWDKEFEHQYQAQHSPKKSADTHHRDSIKQNETGERLPQSKSNQTCGQTNTRQDHGARTTSSKKGHSKTELDTSHKEPKKDLVKSSRQNYAVEIQKLRAKKEKMERESSSQEEFDTVSSSKDLRITVKTGSEVNESSRVVQEKPSKSYSAGRSRQRMDIDNSLRSEKTDMGHALTMPGEWEENVDDLNFHVESMVITNRKFQKKEFGESGRFERQHEERRPPKRDERFQNRDHDDRGFERQHDDRRRPPNRDEKQPMQHDHASNRSHSSSSNNERKDQRNERQYRDHDDELYMSGNERRFKDKEESYRQGNERQLGDTEGYHKSGNDRRYRDTEDSHRSGNGRPEDRRNAPDKRFDEDRHQRGGEPERHQREQDHRTRYHSGGRKDTTRRRDRVSVSSDDGSERKGRRRGSSEAEESSTKHGGGILRLPGKVEQDNTQPHGSYIPVYDQFYQPPEGQADTPVTPEEPKAKPKGRTGDQSRLWDPSKPNQKPALQQHQMKHGDLHFQDPELDKRDSRGGGTPPAAQQENWNPYVPNYPPGFGGMMQPPYGYPTPPPGYQVPNPSSWASQADAAQVYKSGNPPLPPPPHLMQYPPPYGGHSYPLPPGMPYHPGYINPPNAAVLQEHQSVNHQSAQKLLRDAARCETELFNALSHGISTRETLQQLQDKQQELEQLYEGIILLDLDLCNQYNVEQTLWKNSYYQLIEALRKAIQEQPNGDSYKEDLLDFMQHGTAFYEGLLNKLQSTYQFQLENRTGLDPLHEEPRRSIKLALLSAQRCMIALGDIARYKEQANETNNYGKARSWYMKAQHLAPRNGRPYNQLAILALYTRRKLDAVYFYVRSLAATNPFVTARESLMTLFEEVRRKVAHKEQEDLELRKEMERRREQRRKRRRRPSQDDNRGRKEVWVAHDGRRVGGEKMEEEEDEDEMENLGENLSHLSATELNKKFVLSFLNVHGKLFTKTGMEAFEHATEHLLREFKALLDHSPSAILSTRLIQLMAINMFAVANTSPSGESPSPAENYPQLLEHAILLGLNMFALLCLRCCSLLQDHLDQQGTDQSVLSQDLHELLPGVKVYADWMMCHPKLWNPPPSYNTTSYSASLDVWSSVAQFLNLVKRVAVPDVKFAVNDEEDSLEVLLPEDMALSGFVPLMALPLQPVFIQADTSKILANDRVRLDSLTMFGEYLSGQETPLISFSVKSDSYVSVAPRALPRRETDHSYLQAKDLERGDDNDDVIVMESYVEDDVPHGDGTISRLRERRDSLEKQLRDREIRGAQIQAIVESHRSQRLLEIVIKPYFLVPDTNCFIDHLPAIQRLVTCQRYLVVIPLVVINELDGLARGSREGQYSDPHHAVKVQHGARYAVEYLEEEFANRNRYLRALTSKGSSLDNIRFRSEEADWRGNNDDHILRCCMHYCSEDARQYMPKDKDAPLQIDREVVLLTNDRNLRVKAIQQNVPVRDIALFIKWAKV</sequence>
<dbReference type="Pfam" id="PF10373">
    <property type="entry name" value="EST1_DNA_bind"/>
    <property type="match status" value="1"/>
</dbReference>
<dbReference type="CTD" id="23293"/>
<feature type="compositionally biased region" description="Basic and acidic residues" evidence="17">
    <location>
        <begin position="56"/>
        <end position="73"/>
    </location>
</feature>
<evidence type="ECO:0000313" key="19">
    <source>
        <dbReference type="EnsemblMetazoa" id="XP_011682666"/>
    </source>
</evidence>
<dbReference type="SUPFAM" id="SSF88723">
    <property type="entry name" value="PIN domain-like"/>
    <property type="match status" value="1"/>
</dbReference>
<feature type="compositionally biased region" description="Basic and acidic residues" evidence="17">
    <location>
        <begin position="224"/>
        <end position="248"/>
    </location>
</feature>
<feature type="compositionally biased region" description="Basic and acidic residues" evidence="17">
    <location>
        <begin position="259"/>
        <end position="274"/>
    </location>
</feature>
<dbReference type="GO" id="GO:0000781">
    <property type="term" value="C:chromosome, telomeric region"/>
    <property type="evidence" value="ECO:0007669"/>
    <property type="project" value="UniProtKB-SubCell"/>
</dbReference>
<evidence type="ECO:0000259" key="18">
    <source>
        <dbReference type="SMART" id="SM00670"/>
    </source>
</evidence>
<dbReference type="RefSeq" id="XP_011682666.2">
    <property type="nucleotide sequence ID" value="XM_011684364.2"/>
</dbReference>
<evidence type="ECO:0000256" key="4">
    <source>
        <dbReference type="ARBA" id="ARBA00004604"/>
    </source>
</evidence>
<feature type="compositionally biased region" description="Basic and acidic residues" evidence="17">
    <location>
        <begin position="1289"/>
        <end position="1313"/>
    </location>
</feature>
<evidence type="ECO:0000256" key="7">
    <source>
        <dbReference type="ARBA" id="ARBA00022722"/>
    </source>
</evidence>
<dbReference type="GO" id="GO:0005829">
    <property type="term" value="C:cytosol"/>
    <property type="evidence" value="ECO:0007669"/>
    <property type="project" value="UniProtKB-SubCell"/>
</dbReference>
<evidence type="ECO:0000256" key="8">
    <source>
        <dbReference type="ARBA" id="ARBA00022759"/>
    </source>
</evidence>
<feature type="compositionally biased region" description="Polar residues" evidence="17">
    <location>
        <begin position="138"/>
        <end position="148"/>
    </location>
</feature>
<dbReference type="OrthoDB" id="2017974at2759"/>
<evidence type="ECO:0000256" key="17">
    <source>
        <dbReference type="SAM" id="MobiDB-lite"/>
    </source>
</evidence>
<accession>A0A7M7HJP9</accession>
<keyword evidence="8" id="KW-0255">Endonuclease</keyword>
<keyword evidence="12" id="KW-0539">Nucleus</keyword>
<feature type="compositionally biased region" description="Polar residues" evidence="17">
    <location>
        <begin position="435"/>
        <end position="447"/>
    </location>
</feature>
<evidence type="ECO:0000256" key="15">
    <source>
        <dbReference type="ARBA" id="ARBA00083388"/>
    </source>
</evidence>
<reference evidence="19" key="2">
    <citation type="submission" date="2021-01" db="UniProtKB">
        <authorList>
            <consortium name="EnsemblMetazoa"/>
        </authorList>
    </citation>
    <scope>IDENTIFICATION</scope>
</reference>
<evidence type="ECO:0000256" key="13">
    <source>
        <dbReference type="ARBA" id="ARBA00069784"/>
    </source>
</evidence>
<evidence type="ECO:0000256" key="14">
    <source>
        <dbReference type="ARBA" id="ARBA00078075"/>
    </source>
</evidence>
<dbReference type="Proteomes" id="UP000007110">
    <property type="component" value="Unassembled WGS sequence"/>
</dbReference>
<keyword evidence="11" id="KW-0866">Nonsense-mediated mRNA decay</keyword>
<evidence type="ECO:0000256" key="5">
    <source>
        <dbReference type="ARBA" id="ARBA00022454"/>
    </source>
</evidence>
<evidence type="ECO:0000256" key="2">
    <source>
        <dbReference type="ARBA" id="ARBA00004514"/>
    </source>
</evidence>
<evidence type="ECO:0000256" key="11">
    <source>
        <dbReference type="ARBA" id="ARBA00023161"/>
    </source>
</evidence>
<feature type="compositionally biased region" description="Basic and acidic residues" evidence="17">
    <location>
        <begin position="96"/>
        <end position="106"/>
    </location>
</feature>
<dbReference type="Pfam" id="PF10374">
    <property type="entry name" value="EST1"/>
    <property type="match status" value="1"/>
</dbReference>
<evidence type="ECO:0000256" key="10">
    <source>
        <dbReference type="ARBA" id="ARBA00022895"/>
    </source>
</evidence>
<evidence type="ECO:0000256" key="16">
    <source>
        <dbReference type="ARBA" id="ARBA00083936"/>
    </source>
</evidence>
<dbReference type="FunFam" id="1.25.40.10:FF:000094">
    <property type="entry name" value="telomerase-binding protein EST1A isoform X1"/>
    <property type="match status" value="1"/>
</dbReference>
<feature type="compositionally biased region" description="Basic and acidic residues" evidence="17">
    <location>
        <begin position="861"/>
        <end position="873"/>
    </location>
</feature>
<dbReference type="SUPFAM" id="SSF48452">
    <property type="entry name" value="TPR-like"/>
    <property type="match status" value="1"/>
</dbReference>
<comment type="cofactor">
    <cofactor evidence="1">
        <name>Mn(2+)</name>
        <dbReference type="ChEBI" id="CHEBI:29035"/>
    </cofactor>
</comment>
<keyword evidence="9" id="KW-0378">Hydrolase</keyword>
<comment type="subcellular location">
    <subcellularLocation>
        <location evidence="3">Chromosome</location>
        <location evidence="3">Telomere</location>
    </subcellularLocation>
    <subcellularLocation>
        <location evidence="2">Cytoplasm</location>
        <location evidence="2">Cytosol</location>
    </subcellularLocation>
    <subcellularLocation>
        <location evidence="4">Nucleus</location>
        <location evidence="4">Nucleolus</location>
    </subcellularLocation>
</comment>
<feature type="compositionally biased region" description="Basic and acidic residues" evidence="17">
    <location>
        <begin position="895"/>
        <end position="912"/>
    </location>
</feature>
<evidence type="ECO:0000256" key="12">
    <source>
        <dbReference type="ARBA" id="ARBA00023242"/>
    </source>
</evidence>
<dbReference type="Gene3D" id="1.25.40.10">
    <property type="entry name" value="Tetratricopeptide repeat domain"/>
    <property type="match status" value="1"/>
</dbReference>
<dbReference type="GO" id="GO:0005697">
    <property type="term" value="C:telomerase holoenzyme complex"/>
    <property type="evidence" value="ECO:0000318"/>
    <property type="project" value="GO_Central"/>
</dbReference>
<dbReference type="InterPro" id="IPR029060">
    <property type="entry name" value="PIN-like_dom_sf"/>
</dbReference>
<feature type="compositionally biased region" description="Basic and acidic residues" evidence="17">
    <location>
        <begin position="551"/>
        <end position="566"/>
    </location>
</feature>
<dbReference type="FunCoup" id="A0A7M7HJP9">
    <property type="interactions" value="1426"/>
</dbReference>
<feature type="compositionally biased region" description="Basic and acidic residues" evidence="17">
    <location>
        <begin position="414"/>
        <end position="431"/>
    </location>
</feature>
<evidence type="ECO:0000256" key="1">
    <source>
        <dbReference type="ARBA" id="ARBA00001936"/>
    </source>
</evidence>
<evidence type="ECO:0000256" key="9">
    <source>
        <dbReference type="ARBA" id="ARBA00022801"/>
    </source>
</evidence>
<dbReference type="KEGG" id="spu:589683"/>
<dbReference type="InParanoid" id="A0A7M7HJP9"/>
<keyword evidence="6" id="KW-0963">Cytoplasm</keyword>
<dbReference type="Pfam" id="PF13638">
    <property type="entry name" value="PIN_4"/>
    <property type="match status" value="1"/>
</dbReference>
<feature type="compositionally biased region" description="Basic residues" evidence="17">
    <location>
        <begin position="352"/>
        <end position="361"/>
    </location>
</feature>
<feature type="region of interest" description="Disordered" evidence="17">
    <location>
        <begin position="56"/>
        <end position="573"/>
    </location>
</feature>
<feature type="domain" description="PIN" evidence="18">
    <location>
        <begin position="1690"/>
        <end position="1841"/>
    </location>
</feature>
<keyword evidence="5" id="KW-0158">Chromosome</keyword>
<feature type="compositionally biased region" description="Polar residues" evidence="17">
    <location>
        <begin position="318"/>
        <end position="335"/>
    </location>
</feature>
<feature type="region of interest" description="Disordered" evidence="17">
    <location>
        <begin position="1277"/>
        <end position="1321"/>
    </location>
</feature>
<proteinExistence type="predicted"/>
<dbReference type="GO" id="GO:0005730">
    <property type="term" value="C:nucleolus"/>
    <property type="evidence" value="ECO:0007669"/>
    <property type="project" value="UniProtKB-SubCell"/>
</dbReference>
<dbReference type="GO" id="GO:0004519">
    <property type="term" value="F:endonuclease activity"/>
    <property type="evidence" value="ECO:0007669"/>
    <property type="project" value="UniProtKB-KW"/>
</dbReference>
<feature type="compositionally biased region" description="Basic and acidic residues" evidence="17">
    <location>
        <begin position="599"/>
        <end position="659"/>
    </location>
</feature>
<keyword evidence="7" id="KW-0540">Nuclease</keyword>
<reference evidence="20" key="1">
    <citation type="submission" date="2015-02" db="EMBL/GenBank/DDBJ databases">
        <title>Genome sequencing for Strongylocentrotus purpuratus.</title>
        <authorList>
            <person name="Murali S."/>
            <person name="Liu Y."/>
            <person name="Vee V."/>
            <person name="English A."/>
            <person name="Wang M."/>
            <person name="Skinner E."/>
            <person name="Han Y."/>
            <person name="Muzny D.M."/>
            <person name="Worley K.C."/>
            <person name="Gibbs R.A."/>
        </authorList>
    </citation>
    <scope>NUCLEOTIDE SEQUENCE</scope>
</reference>
<evidence type="ECO:0000256" key="3">
    <source>
        <dbReference type="ARBA" id="ARBA00004574"/>
    </source>
</evidence>
<feature type="compositionally biased region" description="Basic residues" evidence="17">
    <location>
        <begin position="773"/>
        <end position="788"/>
    </location>
</feature>
<dbReference type="PANTHER" id="PTHR15696:SF0">
    <property type="entry name" value="TELOMERASE-BINDING PROTEIN EST1A"/>
    <property type="match status" value="1"/>
</dbReference>
<feature type="compositionally biased region" description="Polar residues" evidence="17">
    <location>
        <begin position="524"/>
        <end position="535"/>
    </location>
</feature>
<dbReference type="InterPro" id="IPR045153">
    <property type="entry name" value="Est1/Ebs1-like"/>
</dbReference>
<keyword evidence="10" id="KW-0779">Telomere</keyword>
<dbReference type="CDD" id="cd09885">
    <property type="entry name" value="PIN_Smg6-like"/>
    <property type="match status" value="1"/>
</dbReference>
<feature type="compositionally biased region" description="Basic and acidic residues" evidence="17">
    <location>
        <begin position="189"/>
        <end position="213"/>
    </location>
</feature>
<dbReference type="Gene3D" id="3.40.50.1010">
    <property type="entry name" value="5'-nuclease"/>
    <property type="match status" value="1"/>
</dbReference>